<reference evidence="13" key="1">
    <citation type="submission" date="2022-05" db="EMBL/GenBank/DDBJ databases">
        <title>Schlegelella sp. nov., isolated from mangrove soil.</title>
        <authorList>
            <person name="Liu Y."/>
            <person name="Ge X."/>
            <person name="Liu W."/>
        </authorList>
    </citation>
    <scope>NUCLEOTIDE SEQUENCE</scope>
    <source>
        <strain evidence="13">S2-27</strain>
    </source>
</reference>
<name>A0ABT0YJ08_9BURK</name>
<evidence type="ECO:0000256" key="4">
    <source>
        <dbReference type="ARBA" id="ARBA00016202"/>
    </source>
</evidence>
<evidence type="ECO:0000256" key="2">
    <source>
        <dbReference type="ARBA" id="ARBA00009696"/>
    </source>
</evidence>
<dbReference type="Gene3D" id="2.50.20.10">
    <property type="entry name" value="Lipoprotein localisation LolA/LolB/LppX"/>
    <property type="match status" value="1"/>
</dbReference>
<dbReference type="SUPFAM" id="SSF89392">
    <property type="entry name" value="Prokaryotic lipoproteins and lipoprotein localization factors"/>
    <property type="match status" value="1"/>
</dbReference>
<dbReference type="Pfam" id="PF03550">
    <property type="entry name" value="LolB"/>
    <property type="match status" value="1"/>
</dbReference>
<evidence type="ECO:0000256" key="9">
    <source>
        <dbReference type="ARBA" id="ARBA00023139"/>
    </source>
</evidence>
<comment type="subcellular location">
    <subcellularLocation>
        <location evidence="1">Cell outer membrane</location>
        <topology evidence="1">Lipid-anchor</topology>
    </subcellularLocation>
</comment>
<evidence type="ECO:0000256" key="11">
    <source>
        <dbReference type="ARBA" id="ARBA00023237"/>
    </source>
</evidence>
<dbReference type="InterPro" id="IPR004565">
    <property type="entry name" value="OM_lipoprot_LolB"/>
</dbReference>
<comment type="similarity">
    <text evidence="2">Belongs to the LolB family.</text>
</comment>
<gene>
    <name evidence="13" type="ORF">M8A51_04025</name>
</gene>
<keyword evidence="5" id="KW-0813">Transport</keyword>
<keyword evidence="7" id="KW-0653">Protein transport</keyword>
<evidence type="ECO:0000256" key="3">
    <source>
        <dbReference type="ARBA" id="ARBA00011245"/>
    </source>
</evidence>
<evidence type="ECO:0000313" key="14">
    <source>
        <dbReference type="Proteomes" id="UP001165541"/>
    </source>
</evidence>
<evidence type="ECO:0000256" key="1">
    <source>
        <dbReference type="ARBA" id="ARBA00004459"/>
    </source>
</evidence>
<evidence type="ECO:0000256" key="7">
    <source>
        <dbReference type="ARBA" id="ARBA00022927"/>
    </source>
</evidence>
<dbReference type="EMBL" id="JAMKFE010000002">
    <property type="protein sequence ID" value="MCM5678698.1"/>
    <property type="molecule type" value="Genomic_DNA"/>
</dbReference>
<evidence type="ECO:0000256" key="12">
    <source>
        <dbReference type="ARBA" id="ARBA00023288"/>
    </source>
</evidence>
<evidence type="ECO:0000256" key="5">
    <source>
        <dbReference type="ARBA" id="ARBA00022448"/>
    </source>
</evidence>
<evidence type="ECO:0000256" key="6">
    <source>
        <dbReference type="ARBA" id="ARBA00022729"/>
    </source>
</evidence>
<keyword evidence="9" id="KW-0564">Palmitate</keyword>
<keyword evidence="6" id="KW-0732">Signal</keyword>
<organism evidence="13 14">
    <name type="scientific">Caldimonas mangrovi</name>
    <dbReference type="NCBI Taxonomy" id="2944811"/>
    <lineage>
        <taxon>Bacteria</taxon>
        <taxon>Pseudomonadati</taxon>
        <taxon>Pseudomonadota</taxon>
        <taxon>Betaproteobacteria</taxon>
        <taxon>Burkholderiales</taxon>
        <taxon>Sphaerotilaceae</taxon>
        <taxon>Caldimonas</taxon>
    </lineage>
</organism>
<keyword evidence="11" id="KW-0998">Cell outer membrane</keyword>
<proteinExistence type="inferred from homology"/>
<evidence type="ECO:0000256" key="8">
    <source>
        <dbReference type="ARBA" id="ARBA00023136"/>
    </source>
</evidence>
<dbReference type="InterPro" id="IPR029046">
    <property type="entry name" value="LolA/LolB/LppX"/>
</dbReference>
<protein>
    <recommendedName>
        <fullName evidence="4">Outer-membrane lipoprotein LolB</fullName>
    </recommendedName>
</protein>
<keyword evidence="8" id="KW-0472">Membrane</keyword>
<sequence length="182" mass="19338">MSATGMLRAAVLGCAVVLSGCASLRTPVLDGLAVAASGRLAIRIDAAQPGESPRSSTAFFELLGEPARGELRLSNSLGTTLAVAYWQPGEAWLRAEGKTRRYTDLDELTREMVGEPLPVAALFDWLRGRPWDGEASEPLPGGEPGFMQLGWRVELVRADDGLITAVRPAAPSVTVRARLDPG</sequence>
<keyword evidence="14" id="KW-1185">Reference proteome</keyword>
<comment type="caution">
    <text evidence="13">The sequence shown here is derived from an EMBL/GenBank/DDBJ whole genome shotgun (WGS) entry which is preliminary data.</text>
</comment>
<dbReference type="Proteomes" id="UP001165541">
    <property type="component" value="Unassembled WGS sequence"/>
</dbReference>
<evidence type="ECO:0000256" key="10">
    <source>
        <dbReference type="ARBA" id="ARBA00023186"/>
    </source>
</evidence>
<keyword evidence="10" id="KW-0143">Chaperone</keyword>
<comment type="subunit">
    <text evidence="3">Monomer.</text>
</comment>
<accession>A0ABT0YJ08</accession>
<evidence type="ECO:0000313" key="13">
    <source>
        <dbReference type="EMBL" id="MCM5678698.1"/>
    </source>
</evidence>
<keyword evidence="12 13" id="KW-0449">Lipoprotein</keyword>
<dbReference type="RefSeq" id="WP_251776835.1">
    <property type="nucleotide sequence ID" value="NZ_JAMKFE010000002.1"/>
</dbReference>